<evidence type="ECO:0000313" key="3">
    <source>
        <dbReference type="Proteomes" id="UP000298787"/>
    </source>
</evidence>
<feature type="region of interest" description="Disordered" evidence="1">
    <location>
        <begin position="252"/>
        <end position="282"/>
    </location>
</feature>
<dbReference type="Proteomes" id="UP000298787">
    <property type="component" value="Chromosome 14"/>
</dbReference>
<organism evidence="2 3">
    <name type="scientific">Collichthys lucidus</name>
    <name type="common">Big head croaker</name>
    <name type="synonym">Sciaena lucida</name>
    <dbReference type="NCBI Taxonomy" id="240159"/>
    <lineage>
        <taxon>Eukaryota</taxon>
        <taxon>Metazoa</taxon>
        <taxon>Chordata</taxon>
        <taxon>Craniata</taxon>
        <taxon>Vertebrata</taxon>
        <taxon>Euteleostomi</taxon>
        <taxon>Actinopterygii</taxon>
        <taxon>Neopterygii</taxon>
        <taxon>Teleostei</taxon>
        <taxon>Neoteleostei</taxon>
        <taxon>Acanthomorphata</taxon>
        <taxon>Eupercaria</taxon>
        <taxon>Sciaenidae</taxon>
        <taxon>Collichthys</taxon>
    </lineage>
</organism>
<proteinExistence type="predicted"/>
<gene>
    <name evidence="2" type="ORF">D9C73_016592</name>
</gene>
<evidence type="ECO:0000256" key="1">
    <source>
        <dbReference type="SAM" id="MobiDB-lite"/>
    </source>
</evidence>
<dbReference type="AlphaFoldDB" id="A0A4U5V3Y3"/>
<reference evidence="2 3" key="1">
    <citation type="submission" date="2019-01" db="EMBL/GenBank/DDBJ databases">
        <title>Genome Assembly of Collichthys lucidus.</title>
        <authorList>
            <person name="Cai M."/>
            <person name="Xiao S."/>
        </authorList>
    </citation>
    <scope>NUCLEOTIDE SEQUENCE [LARGE SCALE GENOMIC DNA]</scope>
    <source>
        <strain evidence="2">JT15FE1705JMU</strain>
        <tissue evidence="2">Muscle</tissue>
    </source>
</reference>
<sequence length="282" mass="30708">MASTPSASALSAVLRCRGNIWTRNPSTKRPASSVYSLGMAGGVLRDSPAERTRSNQAPAWEAFLQGERVVVGRRLNVACKSPRVDGKVLRRKDSGEINKLCHTKLSQSPGDARSAVPGVQNTLVRQLVCRLTSNLPGIEKVSQIIQMIKYETYTTHICKVIFVQEISEFPAGVLKVSITSPCFKENAGQIPCLVSTGWSKVKSTCLSLTALVSELMFLKLGVLCRSNSCSADAPQHLWKQQDEENIKNNTVQANGQIQSPTDFTSTKDASSSGQRVTEDRPD</sequence>
<accession>A0A4U5V3Y3</accession>
<name>A0A4U5V3Y3_COLLU</name>
<evidence type="ECO:0000313" key="2">
    <source>
        <dbReference type="EMBL" id="TKS82483.1"/>
    </source>
</evidence>
<keyword evidence="3" id="KW-1185">Reference proteome</keyword>
<protein>
    <submittedName>
        <fullName evidence="2">Uncharacterized protein</fullName>
    </submittedName>
</protein>
<dbReference type="EMBL" id="CM014091">
    <property type="protein sequence ID" value="TKS82483.1"/>
    <property type="molecule type" value="Genomic_DNA"/>
</dbReference>
<feature type="compositionally biased region" description="Polar residues" evidence="1">
    <location>
        <begin position="252"/>
        <end position="275"/>
    </location>
</feature>